<comment type="caution">
    <text evidence="1">The sequence shown here is derived from an EMBL/GenBank/DDBJ whole genome shotgun (WGS) entry which is preliminary data.</text>
</comment>
<protein>
    <recommendedName>
        <fullName evidence="3">Phage coat protein</fullName>
    </recommendedName>
</protein>
<keyword evidence="2" id="KW-1185">Reference proteome</keyword>
<gene>
    <name evidence="1" type="ORF">J2Z32_003476</name>
</gene>
<dbReference type="RefSeq" id="WP_210090403.1">
    <property type="nucleotide sequence ID" value="NZ_JAGGKG010000018.1"/>
</dbReference>
<reference evidence="1 2" key="1">
    <citation type="submission" date="2021-03" db="EMBL/GenBank/DDBJ databases">
        <title>Genomic Encyclopedia of Type Strains, Phase IV (KMG-IV): sequencing the most valuable type-strain genomes for metagenomic binning, comparative biology and taxonomic classification.</title>
        <authorList>
            <person name="Goeker M."/>
        </authorList>
    </citation>
    <scope>NUCLEOTIDE SEQUENCE [LARGE SCALE GENOMIC DNA]</scope>
    <source>
        <strain evidence="1 2">DSM 14349</strain>
    </source>
</reference>
<dbReference type="EMBL" id="JAGGKG010000018">
    <property type="protein sequence ID" value="MBP1906812.1"/>
    <property type="molecule type" value="Genomic_DNA"/>
</dbReference>
<evidence type="ECO:0000313" key="2">
    <source>
        <dbReference type="Proteomes" id="UP001519272"/>
    </source>
</evidence>
<dbReference type="Proteomes" id="UP001519272">
    <property type="component" value="Unassembled WGS sequence"/>
</dbReference>
<accession>A0ABS4FW50</accession>
<organism evidence="1 2">
    <name type="scientific">Paenibacillus turicensis</name>
    <dbReference type="NCBI Taxonomy" id="160487"/>
    <lineage>
        <taxon>Bacteria</taxon>
        <taxon>Bacillati</taxon>
        <taxon>Bacillota</taxon>
        <taxon>Bacilli</taxon>
        <taxon>Bacillales</taxon>
        <taxon>Paenibacillaceae</taxon>
        <taxon>Paenibacillus</taxon>
    </lineage>
</organism>
<evidence type="ECO:0000313" key="1">
    <source>
        <dbReference type="EMBL" id="MBP1906812.1"/>
    </source>
</evidence>
<sequence>MAKFDSKTFNPEAFGAYVSRIPQTRKNELLKSRALTGNSEIRNAFSASTGTAYATLPMYGLLDGEALNYDGVTDITATSTTTFERSVVVIGRAKAWMESDFSEDITGGVNFMDNVASQVAEYWDINDQNTLLSILKGIYSMTGAKNLEFVNNHTYDITANADDAALVGAATLNSAIQQASGDNKSKFRLAIMHSVVATNLENLKLLAYLKQTDANGIERELTLATWNGRIVLIDDSMPVETVAASGETPAYNKYTTYVLGEGAFDYEDIGAKVPFEMYRDPKTNGGQDTLYSRQRKCFAPYGISYTKASQATLSPTSAELENGANWTLVHDGGAGAARKYIAHKAIPIARIVSRG</sequence>
<name>A0ABS4FW50_9BACL</name>
<proteinExistence type="predicted"/>
<evidence type="ECO:0008006" key="3">
    <source>
        <dbReference type="Google" id="ProtNLM"/>
    </source>
</evidence>